<gene>
    <name evidence="1" type="ORF">AVDCRST_MAG77-3946</name>
</gene>
<dbReference type="EMBL" id="CADCTC010000211">
    <property type="protein sequence ID" value="CAA9282823.1"/>
    <property type="molecule type" value="Genomic_DNA"/>
</dbReference>
<accession>A0A6J4JMV9</accession>
<proteinExistence type="predicted"/>
<reference evidence="1" key="1">
    <citation type="submission" date="2020-02" db="EMBL/GenBank/DDBJ databases">
        <authorList>
            <person name="Meier V. D."/>
        </authorList>
    </citation>
    <scope>NUCLEOTIDE SEQUENCE</scope>
    <source>
        <strain evidence="1">AVDCRST_MAG77</strain>
    </source>
</reference>
<dbReference type="AlphaFoldDB" id="A0A6J4JMV9"/>
<name>A0A6J4JMV9_9CHLR</name>
<organism evidence="1">
    <name type="scientific">uncultured Chloroflexota bacterium</name>
    <dbReference type="NCBI Taxonomy" id="166587"/>
    <lineage>
        <taxon>Bacteria</taxon>
        <taxon>Bacillati</taxon>
        <taxon>Chloroflexota</taxon>
        <taxon>environmental samples</taxon>
    </lineage>
</organism>
<evidence type="ECO:0000313" key="1">
    <source>
        <dbReference type="EMBL" id="CAA9282823.1"/>
    </source>
</evidence>
<protein>
    <submittedName>
        <fullName evidence="1">Uncharacterized protein</fullName>
    </submittedName>
</protein>
<sequence>MCLRYPGEDRRGIRSACRRLFCDRVGDDNKSVDDLPPSSAPWSYLAAYIYNRGEALGLERDGCRPTAALWDERFQRDGRVPSTELDALKCLFFFQRLHHHLDVPPDDERMAFIRALVDRLHALNTPPAAPVLLDALSQYRRARLAFLDALRTGTSNRDPIAEFSERLVASLYGGTLAESRVQKGHDVETPGGERVQVKYLANPPGAWINGHVVTVLPDVERYDVVLFEDLWPTAVLSFPLARLGAIAAELRKRHGDTDRMLQLTRANVAQLLKERAAFEAQGMRITLLND</sequence>